<dbReference type="Proteomes" id="UP000824166">
    <property type="component" value="Unassembled WGS sequence"/>
</dbReference>
<organism evidence="1 2">
    <name type="scientific">Paenarthrobacter aromaticivorans</name>
    <dbReference type="NCBI Taxonomy" id="2849150"/>
    <lineage>
        <taxon>Bacteria</taxon>
        <taxon>Bacillati</taxon>
        <taxon>Actinomycetota</taxon>
        <taxon>Actinomycetes</taxon>
        <taxon>Micrococcales</taxon>
        <taxon>Micrococcaceae</taxon>
        <taxon>Paenarthrobacter</taxon>
    </lineage>
</organism>
<protein>
    <submittedName>
        <fullName evidence="1">Uncharacterized protein</fullName>
    </submittedName>
</protein>
<evidence type="ECO:0000313" key="2">
    <source>
        <dbReference type="Proteomes" id="UP000824166"/>
    </source>
</evidence>
<gene>
    <name evidence="1" type="ORF">KSW38_04685</name>
</gene>
<dbReference type="EMBL" id="JAHOPC010000002">
    <property type="protein sequence ID" value="MBU8865583.1"/>
    <property type="molecule type" value="Genomic_DNA"/>
</dbReference>
<dbReference type="RefSeq" id="WP_216923263.1">
    <property type="nucleotide sequence ID" value="NZ_JAHOPC010000002.1"/>
</dbReference>
<accession>A0ABS6I429</accession>
<reference evidence="1 2" key="1">
    <citation type="submission" date="2021-06" db="EMBL/GenBank/DDBJ databases">
        <authorList>
            <person name="Jeong J.W."/>
        </authorList>
    </citation>
    <scope>NUCLEOTIDE SEQUENCE [LARGE SCALE GENOMIC DNA]</scope>
    <source>
        <strain evidence="1 2">MMS21-TAE1-1</strain>
    </source>
</reference>
<keyword evidence="2" id="KW-1185">Reference proteome</keyword>
<sequence length="166" mass="17898">MAKPSAVSPVPGPTDFRAVASAAAEAIYTWDTRTSSYSEVYGRMRDLWILLPDGSNPWTVLVQQFEATGVNAGSFVNLAGQGAFREAKSESLTCDEQLVKVRERPAPWPGLHVCTVRLSVLDHTLASTNSYSAPVSVMVNCPPAPSAPADRCVMVAFYASSDRIVY</sequence>
<proteinExistence type="predicted"/>
<evidence type="ECO:0000313" key="1">
    <source>
        <dbReference type="EMBL" id="MBU8865583.1"/>
    </source>
</evidence>
<name>A0ABS6I429_9MICC</name>
<comment type="caution">
    <text evidence="1">The sequence shown here is derived from an EMBL/GenBank/DDBJ whole genome shotgun (WGS) entry which is preliminary data.</text>
</comment>